<evidence type="ECO:0000313" key="3">
    <source>
        <dbReference type="EMBL" id="KAK7047338.1"/>
    </source>
</evidence>
<feature type="compositionally biased region" description="Basic and acidic residues" evidence="1">
    <location>
        <begin position="660"/>
        <end position="671"/>
    </location>
</feature>
<feature type="region of interest" description="Disordered" evidence="1">
    <location>
        <begin position="656"/>
        <end position="679"/>
    </location>
</feature>
<protein>
    <recommendedName>
        <fullName evidence="2">Vacuolar sorting protein 39/Transforming growth factor beta receptor-associated domain-containing protein</fullName>
    </recommendedName>
</protein>
<feature type="compositionally biased region" description="Low complexity" evidence="1">
    <location>
        <begin position="324"/>
        <end position="338"/>
    </location>
</feature>
<gene>
    <name evidence="3" type="ORF">VNI00_006569</name>
</gene>
<dbReference type="GO" id="GO:0006914">
    <property type="term" value="P:autophagy"/>
    <property type="evidence" value="ECO:0007669"/>
    <property type="project" value="TreeGrafter"/>
</dbReference>
<feature type="region of interest" description="Disordered" evidence="1">
    <location>
        <begin position="316"/>
        <end position="338"/>
    </location>
</feature>
<keyword evidence="4" id="KW-1185">Reference proteome</keyword>
<dbReference type="EMBL" id="JAYKXP010000020">
    <property type="protein sequence ID" value="KAK7047338.1"/>
    <property type="molecule type" value="Genomic_DNA"/>
</dbReference>
<feature type="domain" description="Vacuolar sorting protein 39/Transforming growth factor beta receptor-associated" evidence="2">
    <location>
        <begin position="203"/>
        <end position="287"/>
    </location>
</feature>
<dbReference type="Proteomes" id="UP001383192">
    <property type="component" value="Unassembled WGS sequence"/>
</dbReference>
<dbReference type="Pfam" id="PF10366">
    <property type="entry name" value="Vps39_1"/>
    <property type="match status" value="1"/>
</dbReference>
<reference evidence="3 4" key="1">
    <citation type="submission" date="2024-01" db="EMBL/GenBank/DDBJ databases">
        <title>A draft genome for a cacao thread blight-causing isolate of Paramarasmius palmivorus.</title>
        <authorList>
            <person name="Baruah I.K."/>
            <person name="Bukari Y."/>
            <person name="Amoako-Attah I."/>
            <person name="Meinhardt L.W."/>
            <person name="Bailey B.A."/>
            <person name="Cohen S.P."/>
        </authorList>
    </citation>
    <scope>NUCLEOTIDE SEQUENCE [LARGE SCALE GENOMIC DNA]</scope>
    <source>
        <strain evidence="3 4">GH-12</strain>
    </source>
</reference>
<dbReference type="GO" id="GO:0005737">
    <property type="term" value="C:cytoplasm"/>
    <property type="evidence" value="ECO:0007669"/>
    <property type="project" value="TreeGrafter"/>
</dbReference>
<organism evidence="3 4">
    <name type="scientific">Paramarasmius palmivorus</name>
    <dbReference type="NCBI Taxonomy" id="297713"/>
    <lineage>
        <taxon>Eukaryota</taxon>
        <taxon>Fungi</taxon>
        <taxon>Dikarya</taxon>
        <taxon>Basidiomycota</taxon>
        <taxon>Agaricomycotina</taxon>
        <taxon>Agaricomycetes</taxon>
        <taxon>Agaricomycetidae</taxon>
        <taxon>Agaricales</taxon>
        <taxon>Marasmiineae</taxon>
        <taxon>Marasmiaceae</taxon>
        <taxon>Paramarasmius</taxon>
    </lineage>
</organism>
<dbReference type="PANTHER" id="PTHR12894:SF27">
    <property type="entry name" value="TRANSFORMING GROWTH FACTOR-BETA RECEPTOR-ASSOCIATED PROTEIN 1"/>
    <property type="match status" value="1"/>
</dbReference>
<dbReference type="InterPro" id="IPR019452">
    <property type="entry name" value="VPS39/TGF_beta_rcpt-assoc_1"/>
</dbReference>
<sequence length="679" mass="76485">MHPTSTFPRSQILVSGLNSIQSLVPATLISQVESLLESHRIEDAADLADQQRKKIQGNIIVNEDEVEELRYVYQRIGFQCFTETLFEDAGKHFFNGDLDPRLLVSYYPELRGDLFKQEDSVDVFAGVAERMPKERSVDDIIRNYSPHLSPNTRSAPPTAELRKILGMAAQEMLESFLRKCRTRRKVDDQARNSDKWRSTYAVVDTVLVKLFAQFEKTADLYTLLNEANDIVVSEVEQVLQKNGQYNALCMLYKQRGEDDKLLDAWSKVADGEWLDEDIKDPLSNIISLVTDKRDRTLSQKWGLWLTKRDPERGLKLLMPGGSGQTTQQTRGRSSTTRTAQGKQSSCCASISGTSHIAKTQCNARYSYAICRTCVDQLLELLSEDSISKLWRAKASSYSSSRTESSVPFISYFASTTPDSDAKRVRLKTALFLQGSNLYDARAIRARLSPHEKIMKLEMAILHGKLQDHHSALSILANDMRDTTTAEAYCALGGELLPTKLAMSIVESVPGLQSWKSSPLFTTSRPVDDGLRKELLKVLLEVYLTESYSIFITITTSPISELVSRDSRPERAAHLLDAQAASLDVTDVLTMIPPEWPLHQCHEGRILKAIASGQNLEVKDRTWLILRDEGYDIEEEEPINEEEKVLDEKVHLAAETVDIPPEGKETRSDRTTDTTVSDIR</sequence>
<name>A0AAW0D8G2_9AGAR</name>
<evidence type="ECO:0000313" key="4">
    <source>
        <dbReference type="Proteomes" id="UP001383192"/>
    </source>
</evidence>
<comment type="caution">
    <text evidence="3">The sequence shown here is derived from an EMBL/GenBank/DDBJ whole genome shotgun (WGS) entry which is preliminary data.</text>
</comment>
<accession>A0AAW0D8G2</accession>
<proteinExistence type="predicted"/>
<dbReference type="GO" id="GO:0016020">
    <property type="term" value="C:membrane"/>
    <property type="evidence" value="ECO:0007669"/>
    <property type="project" value="TreeGrafter"/>
</dbReference>
<dbReference type="GO" id="GO:0034058">
    <property type="term" value="P:endosomal vesicle fusion"/>
    <property type="evidence" value="ECO:0007669"/>
    <property type="project" value="TreeGrafter"/>
</dbReference>
<dbReference type="InterPro" id="IPR032914">
    <property type="entry name" value="Vam6/VPS39/TRAP1"/>
</dbReference>
<dbReference type="AlphaFoldDB" id="A0AAW0D8G2"/>
<evidence type="ECO:0000259" key="2">
    <source>
        <dbReference type="Pfam" id="PF10366"/>
    </source>
</evidence>
<evidence type="ECO:0000256" key="1">
    <source>
        <dbReference type="SAM" id="MobiDB-lite"/>
    </source>
</evidence>
<dbReference type="PANTHER" id="PTHR12894">
    <property type="entry name" value="CNH DOMAIN CONTAINING"/>
    <property type="match status" value="1"/>
</dbReference>